<dbReference type="EMBL" id="DUFW01000014">
    <property type="protein sequence ID" value="HIH21197.1"/>
    <property type="molecule type" value="Genomic_DNA"/>
</dbReference>
<accession>A0A7J4KW12</accession>
<evidence type="ECO:0000313" key="4">
    <source>
        <dbReference type="EMBL" id="MBS3058587.1"/>
    </source>
</evidence>
<keyword evidence="1" id="KW-0812">Transmembrane</keyword>
<evidence type="ECO:0000313" key="3">
    <source>
        <dbReference type="EMBL" id="HIH32655.1"/>
    </source>
</evidence>
<reference evidence="2 5" key="1">
    <citation type="journal article" date="2020" name="bioRxiv">
        <title>A rank-normalized archaeal taxonomy based on genome phylogeny resolves widespread incomplete and uneven classifications.</title>
        <authorList>
            <person name="Rinke C."/>
            <person name="Chuvochina M."/>
            <person name="Mussig A.J."/>
            <person name="Chaumeil P.-A."/>
            <person name="Waite D.W."/>
            <person name="Whitman W.B."/>
            <person name="Parks D.H."/>
            <person name="Hugenholtz P."/>
        </authorList>
    </citation>
    <scope>NUCLEOTIDE SEQUENCE [LARGE SCALE GENOMIC DNA]</scope>
    <source>
        <strain evidence="2">UBA10191</strain>
    </source>
</reference>
<dbReference type="EMBL" id="DUFJ01000003">
    <property type="protein sequence ID" value="HIH32655.1"/>
    <property type="molecule type" value="Genomic_DNA"/>
</dbReference>
<evidence type="ECO:0000313" key="2">
    <source>
        <dbReference type="EMBL" id="HIH21197.1"/>
    </source>
</evidence>
<evidence type="ECO:0000313" key="5">
    <source>
        <dbReference type="Proteomes" id="UP000527315"/>
    </source>
</evidence>
<keyword evidence="1" id="KW-1133">Transmembrane helix</keyword>
<protein>
    <recommendedName>
        <fullName evidence="6">DUF2207 domain-containing protein</fullName>
    </recommendedName>
</protein>
<organism evidence="3 5">
    <name type="scientific">Candidatus Iainarchaeum sp</name>
    <dbReference type="NCBI Taxonomy" id="3101447"/>
    <lineage>
        <taxon>Archaea</taxon>
        <taxon>Candidatus Iainarchaeota</taxon>
        <taxon>Candidatus Iainarchaeia</taxon>
        <taxon>Candidatus Iainarchaeales</taxon>
        <taxon>Candidatus Iainarchaeaceae</taxon>
        <taxon>Candidatus Iainarchaeum</taxon>
    </lineage>
</organism>
<sequence length="222" mass="24650">MAEQKNQASIIELIQQMVSEGVPEEKIVQTLKELGVEPEKAKRLLLLGQADTFALLRSEIARIVVDDIEKEKPNLVKFISEEGEKAGQKSREKITTLVMQDVQKYEKAITGQSKSFQELIGDNVRKVTELSDRVKDALNELGEQVGQLKIDMDEMKIRGIGLRNRLIGLLLLLVGIAFLALDFYLFVTKFIPANAVISPDSLIVTLILALVGVTLVFLASAF</sequence>
<dbReference type="Proteomes" id="UP000590964">
    <property type="component" value="Unassembled WGS sequence"/>
</dbReference>
<gene>
    <name evidence="2" type="ORF">HA222_00845</name>
    <name evidence="3" type="ORF">HA227_00215</name>
    <name evidence="4" type="ORF">J4478_04255</name>
</gene>
<evidence type="ECO:0000256" key="1">
    <source>
        <dbReference type="SAM" id="Phobius"/>
    </source>
</evidence>
<reference evidence="4" key="2">
    <citation type="submission" date="2021-03" db="EMBL/GenBank/DDBJ databases">
        <authorList>
            <person name="Jaffe A."/>
        </authorList>
    </citation>
    <scope>NUCLEOTIDE SEQUENCE</scope>
    <source>
        <strain evidence="4">RIFCSPLOWO2_01_FULL_43_13</strain>
    </source>
</reference>
<dbReference type="Proteomes" id="UP000680185">
    <property type="component" value="Unassembled WGS sequence"/>
</dbReference>
<keyword evidence="1" id="KW-0472">Membrane</keyword>
<feature type="transmembrane region" description="Helical" evidence="1">
    <location>
        <begin position="202"/>
        <end position="221"/>
    </location>
</feature>
<dbReference type="Proteomes" id="UP000527315">
    <property type="component" value="Unassembled WGS sequence"/>
</dbReference>
<evidence type="ECO:0008006" key="6">
    <source>
        <dbReference type="Google" id="ProtNLM"/>
    </source>
</evidence>
<name>A0A7J4KW12_9ARCH</name>
<feature type="transmembrane region" description="Helical" evidence="1">
    <location>
        <begin position="166"/>
        <end position="187"/>
    </location>
</feature>
<reference evidence="4" key="3">
    <citation type="submission" date="2021-05" db="EMBL/GenBank/DDBJ databases">
        <title>Protein family content uncovers lineage relationships and bacterial pathway maintenance mechanisms in DPANN archaea.</title>
        <authorList>
            <person name="Castelle C.J."/>
            <person name="Meheust R."/>
            <person name="Jaffe A.L."/>
            <person name="Seitz K."/>
            <person name="Gong X."/>
            <person name="Baker B.J."/>
            <person name="Banfield J.F."/>
        </authorList>
    </citation>
    <scope>NUCLEOTIDE SEQUENCE</scope>
    <source>
        <strain evidence="4">RIFCSPLOWO2_01_FULL_43_13</strain>
    </source>
</reference>
<proteinExistence type="predicted"/>
<comment type="caution">
    <text evidence="3">The sequence shown here is derived from an EMBL/GenBank/DDBJ whole genome shotgun (WGS) entry which is preliminary data.</text>
</comment>
<dbReference type="AlphaFoldDB" id="A0A7J4KW12"/>
<dbReference type="EMBL" id="JAGVWB010000029">
    <property type="protein sequence ID" value="MBS3058587.1"/>
    <property type="molecule type" value="Genomic_DNA"/>
</dbReference>